<proteinExistence type="predicted"/>
<comment type="caution">
    <text evidence="2">The sequence shown here is derived from an EMBL/GenBank/DDBJ whole genome shotgun (WGS) entry which is preliminary data.</text>
</comment>
<keyword evidence="3" id="KW-1185">Reference proteome</keyword>
<feature type="signal peptide" evidence="1">
    <location>
        <begin position="1"/>
        <end position="19"/>
    </location>
</feature>
<dbReference type="Proteomes" id="UP000828251">
    <property type="component" value="Unassembled WGS sequence"/>
</dbReference>
<organism evidence="2 3">
    <name type="scientific">Gossypium stocksii</name>
    <dbReference type="NCBI Taxonomy" id="47602"/>
    <lineage>
        <taxon>Eukaryota</taxon>
        <taxon>Viridiplantae</taxon>
        <taxon>Streptophyta</taxon>
        <taxon>Embryophyta</taxon>
        <taxon>Tracheophyta</taxon>
        <taxon>Spermatophyta</taxon>
        <taxon>Magnoliopsida</taxon>
        <taxon>eudicotyledons</taxon>
        <taxon>Gunneridae</taxon>
        <taxon>Pentapetalae</taxon>
        <taxon>rosids</taxon>
        <taxon>malvids</taxon>
        <taxon>Malvales</taxon>
        <taxon>Malvaceae</taxon>
        <taxon>Malvoideae</taxon>
        <taxon>Gossypium</taxon>
    </lineage>
</organism>
<gene>
    <name evidence="2" type="ORF">J1N35_028335</name>
</gene>
<dbReference type="EMBL" id="JAIQCV010000009">
    <property type="protein sequence ID" value="KAH1063348.1"/>
    <property type="molecule type" value="Genomic_DNA"/>
</dbReference>
<reference evidence="2 3" key="1">
    <citation type="journal article" date="2021" name="Plant Biotechnol. J.">
        <title>Multi-omics assisted identification of the key and species-specific regulatory components of drought-tolerant mechanisms in Gossypium stocksii.</title>
        <authorList>
            <person name="Yu D."/>
            <person name="Ke L."/>
            <person name="Zhang D."/>
            <person name="Wu Y."/>
            <person name="Sun Y."/>
            <person name="Mei J."/>
            <person name="Sun J."/>
            <person name="Sun Y."/>
        </authorList>
    </citation>
    <scope>NUCLEOTIDE SEQUENCE [LARGE SCALE GENOMIC DNA]</scope>
    <source>
        <strain evidence="3">cv. E1</strain>
        <tissue evidence="2">Leaf</tissue>
    </source>
</reference>
<feature type="chain" id="PRO_5038920497" evidence="1">
    <location>
        <begin position="20"/>
        <end position="122"/>
    </location>
</feature>
<protein>
    <submittedName>
        <fullName evidence="2">Uncharacterized protein</fullName>
    </submittedName>
</protein>
<evidence type="ECO:0000313" key="2">
    <source>
        <dbReference type="EMBL" id="KAH1063348.1"/>
    </source>
</evidence>
<evidence type="ECO:0000313" key="3">
    <source>
        <dbReference type="Proteomes" id="UP000828251"/>
    </source>
</evidence>
<keyword evidence="1" id="KW-0732">Signal</keyword>
<accession>A0A9D3UVZ5</accession>
<sequence length="122" mass="14122">MLVILFSILASFLLTNYTGIESPSLEGSLEERVPQRLVQSIWLQKVILLLEERFGCLFLLNNLLISGKIMEDRAIIRSMLTIPIVDTRHQQGGEDGEGECQFTYDRWRSNIRRRKSCAKVYM</sequence>
<dbReference type="AlphaFoldDB" id="A0A9D3UVZ5"/>
<name>A0A9D3UVZ5_9ROSI</name>
<evidence type="ECO:0000256" key="1">
    <source>
        <dbReference type="SAM" id="SignalP"/>
    </source>
</evidence>